<organism evidence="1 2">
    <name type="scientific">Trametes pubescens</name>
    <name type="common">White-rot fungus</name>
    <dbReference type="NCBI Taxonomy" id="154538"/>
    <lineage>
        <taxon>Eukaryota</taxon>
        <taxon>Fungi</taxon>
        <taxon>Dikarya</taxon>
        <taxon>Basidiomycota</taxon>
        <taxon>Agaricomycotina</taxon>
        <taxon>Agaricomycetes</taxon>
        <taxon>Polyporales</taxon>
        <taxon>Polyporaceae</taxon>
        <taxon>Trametes</taxon>
    </lineage>
</organism>
<dbReference type="Proteomes" id="UP000184267">
    <property type="component" value="Unassembled WGS sequence"/>
</dbReference>
<keyword evidence="2" id="KW-1185">Reference proteome</keyword>
<evidence type="ECO:0000313" key="2">
    <source>
        <dbReference type="Proteomes" id="UP000184267"/>
    </source>
</evidence>
<comment type="caution">
    <text evidence="1">The sequence shown here is derived from an EMBL/GenBank/DDBJ whole genome shotgun (WGS) entry which is preliminary data.</text>
</comment>
<reference evidence="1 2" key="1">
    <citation type="submission" date="2016-10" db="EMBL/GenBank/DDBJ databases">
        <title>Genome sequence of the basidiomycete white-rot fungus Trametes pubescens.</title>
        <authorList>
            <person name="Makela M.R."/>
            <person name="Granchi Z."/>
            <person name="Peng M."/>
            <person name="De Vries R.P."/>
            <person name="Grigoriev I."/>
            <person name="Riley R."/>
            <person name="Hilden K."/>
        </authorList>
    </citation>
    <scope>NUCLEOTIDE SEQUENCE [LARGE SCALE GENOMIC DNA]</scope>
    <source>
        <strain evidence="1 2">FBCC735</strain>
    </source>
</reference>
<gene>
    <name evidence="1" type="ORF">TRAPUB_12345</name>
</gene>
<sequence>MGPGEVPLRGRASATVGARRYRHYRAPTNLDSTCGVTHAACEQGAVDLRVVSSWFASTSPIERSGSGELASFVLGLENPTAPLLRTFSANLSVISVGARWRACRREGGCPLCTLGRH</sequence>
<protein>
    <submittedName>
        <fullName evidence="1">Uncharacterized protein</fullName>
    </submittedName>
</protein>
<accession>A0A1M2VU39</accession>
<name>A0A1M2VU39_TRAPU</name>
<dbReference type="EMBL" id="MNAD01000685">
    <property type="protein sequence ID" value="OJT11131.1"/>
    <property type="molecule type" value="Genomic_DNA"/>
</dbReference>
<dbReference type="AlphaFoldDB" id="A0A1M2VU39"/>
<evidence type="ECO:0000313" key="1">
    <source>
        <dbReference type="EMBL" id="OJT11131.1"/>
    </source>
</evidence>
<proteinExistence type="predicted"/>